<evidence type="ECO:0000259" key="2">
    <source>
        <dbReference type="Pfam" id="PF00535"/>
    </source>
</evidence>
<gene>
    <name evidence="3" type="ordered locus">Suden_0586</name>
</gene>
<dbReference type="SUPFAM" id="SSF53448">
    <property type="entry name" value="Nucleotide-diphospho-sugar transferases"/>
    <property type="match status" value="1"/>
</dbReference>
<dbReference type="PANTHER" id="PTHR43630:SF2">
    <property type="entry name" value="GLYCOSYLTRANSFERASE"/>
    <property type="match status" value="1"/>
</dbReference>
<dbReference type="Gene3D" id="3.90.550.10">
    <property type="entry name" value="Spore Coat Polysaccharide Biosynthesis Protein SpsA, Chain A"/>
    <property type="match status" value="1"/>
</dbReference>
<keyword evidence="4" id="KW-1185">Reference proteome</keyword>
<dbReference type="RefSeq" id="WP_011372219.1">
    <property type="nucleotide sequence ID" value="NC_007575.1"/>
</dbReference>
<reference evidence="3 4" key="1">
    <citation type="journal article" date="2008" name="Appl. Environ. Microbiol.">
        <title>Genome of the epsilonproteobacterial chemolithoautotroph Sulfurimonas denitrificans.</title>
        <authorList>
            <person name="Sievert S.M."/>
            <person name="Scott K.M."/>
            <person name="Klotz M.G."/>
            <person name="Chain P.S.G."/>
            <person name="Hauser L.J."/>
            <person name="Hemp J."/>
            <person name="Huegler M."/>
            <person name="Land M."/>
            <person name="Lapidus A."/>
            <person name="Larimer F.W."/>
            <person name="Lucas S."/>
            <person name="Malfatti S.A."/>
            <person name="Meyer F."/>
            <person name="Paulsen I.T."/>
            <person name="Ren Q."/>
            <person name="Simon J."/>
            <person name="Bailey K."/>
            <person name="Diaz E."/>
            <person name="Fitzpatrick K.A."/>
            <person name="Glover B."/>
            <person name="Gwatney N."/>
            <person name="Korajkic A."/>
            <person name="Long A."/>
            <person name="Mobberley J.M."/>
            <person name="Pantry S.N."/>
            <person name="Pazder G."/>
            <person name="Peterson S."/>
            <person name="Quintanilla J.D."/>
            <person name="Sprinkle R."/>
            <person name="Stephens J."/>
            <person name="Thomas P."/>
            <person name="Vaughn R."/>
            <person name="Weber M.J."/>
            <person name="Wooten L.L."/>
        </authorList>
    </citation>
    <scope>NUCLEOTIDE SEQUENCE [LARGE SCALE GENOMIC DNA]</scope>
    <source>
        <strain evidence="4">ATCC 33889 / DSM 1251</strain>
    </source>
</reference>
<dbReference type="Pfam" id="PF00535">
    <property type="entry name" value="Glycos_transf_2"/>
    <property type="match status" value="1"/>
</dbReference>
<keyword evidence="3" id="KW-0808">Transferase</keyword>
<evidence type="ECO:0000313" key="4">
    <source>
        <dbReference type="Proteomes" id="UP000002714"/>
    </source>
</evidence>
<dbReference type="GO" id="GO:0016740">
    <property type="term" value="F:transferase activity"/>
    <property type="evidence" value="ECO:0007669"/>
    <property type="project" value="UniProtKB-KW"/>
</dbReference>
<dbReference type="EMBL" id="CP000153">
    <property type="protein sequence ID" value="ABB43865.1"/>
    <property type="molecule type" value="Genomic_DNA"/>
</dbReference>
<dbReference type="InterPro" id="IPR029044">
    <property type="entry name" value="Nucleotide-diphossugar_trans"/>
</dbReference>
<dbReference type="InterPro" id="IPR001173">
    <property type="entry name" value="Glyco_trans_2-like"/>
</dbReference>
<accession>Q30T16</accession>
<evidence type="ECO:0000313" key="3">
    <source>
        <dbReference type="EMBL" id="ABB43865.1"/>
    </source>
</evidence>
<dbReference type="PANTHER" id="PTHR43630">
    <property type="entry name" value="POLY-BETA-1,6-N-ACETYL-D-GLUCOSAMINE SYNTHASE"/>
    <property type="match status" value="1"/>
</dbReference>
<dbReference type="STRING" id="326298.Suden_0586"/>
<dbReference type="eggNOG" id="COG1216">
    <property type="taxonomic scope" value="Bacteria"/>
</dbReference>
<dbReference type="KEGG" id="tdn:Suden_0586"/>
<comment type="similarity">
    <text evidence="1">Belongs to the glycosyltransferase 2 family. WaaE/KdtX subfamily.</text>
</comment>
<feature type="domain" description="Glycosyltransferase 2-like" evidence="2">
    <location>
        <begin position="7"/>
        <end position="99"/>
    </location>
</feature>
<organism evidence="3 4">
    <name type="scientific">Sulfurimonas denitrificans (strain ATCC 33889 / DSM 1251)</name>
    <name type="common">Thiomicrospira denitrificans (strain ATCC 33889 / DSM 1251)</name>
    <dbReference type="NCBI Taxonomy" id="326298"/>
    <lineage>
        <taxon>Bacteria</taxon>
        <taxon>Pseudomonadati</taxon>
        <taxon>Campylobacterota</taxon>
        <taxon>Epsilonproteobacteria</taxon>
        <taxon>Campylobacterales</taxon>
        <taxon>Sulfurimonadaceae</taxon>
        <taxon>Sulfurimonas</taxon>
    </lineage>
</organism>
<protein>
    <submittedName>
        <fullName evidence="3">Glycosyl transferase, family 2</fullName>
    </submittedName>
</protein>
<dbReference type="Proteomes" id="UP000002714">
    <property type="component" value="Chromosome"/>
</dbReference>
<name>Q30T16_SULDN</name>
<proteinExistence type="inferred from homology"/>
<dbReference type="HOGENOM" id="CLU_065962_1_0_7"/>
<dbReference type="CAZy" id="GT2">
    <property type="family name" value="Glycosyltransferase Family 2"/>
</dbReference>
<sequence length="249" mass="28486">MLIENISCVIIVKNAASTLGSTLDSLADFRDVVLYDNGSTDETIEIAKKYKNVTLVIGEFLGFGPTKNLACSYAKNEWVFSLDADEVLSDEFIKNISNLELNDRNIYTILRENYYKSTQVKHCWGNDIIVRLFNRSKTSFSEEKVHEKVIEEGFKTILISGAVKHYPYNTITDFILKLDRYSTIFAQDNVGKKKSSPSKAFFNAAFSFFKTYFLKKGFLDGYAGLVIAFSHMATNFYKYIKLYELNKKL</sequence>
<dbReference type="AlphaFoldDB" id="Q30T16"/>
<evidence type="ECO:0000256" key="1">
    <source>
        <dbReference type="ARBA" id="ARBA00038494"/>
    </source>
</evidence>
<dbReference type="CDD" id="cd02511">
    <property type="entry name" value="Beta4Glucosyltransferase"/>
    <property type="match status" value="1"/>
</dbReference>